<evidence type="ECO:0000256" key="8">
    <source>
        <dbReference type="ARBA" id="ARBA00023002"/>
    </source>
</evidence>
<dbReference type="PRINTS" id="PR00463">
    <property type="entry name" value="EP450I"/>
</dbReference>
<sequence length="513" mass="59188">MDPIYQLSLSILSIIIAYRLFKKLTIRLPPGPRPWPIIGNLYDIKPDKFKCFTRWARHYGPIFSVWFGSSLNVIISNSELAREVFKENDQQLADRYRSRSIAKLSKNGKGLLWADYEPHYVKIKNICMVELFSPKRLEALRPIREDEVNAMVESIFKDYCTNPENRSKSLLVKKYLEAATFNNITRLVFRKRFEDADGGMSEQGLEIKATLANRLKLSESESKVKWEQIRWLRWLFPLDSKAFAKHGARMDALTTQIMKEHSLTYQKSGETAKQNFIDALFNLQEEYELSDDTITTLLWDMVIMGMDTIAISVEWAIAELIKNPRIQKKAQIEMDLVTGSDRIITEWDFSNLPYLRCIAKEALRLHPPTSFLLPHRAKAHVKIAGYDIPKGSNVHVNIWAIARDPLVWKSPLEFRPERFMEEDVDMKGHDFRLLPFGAGRRVCPGAQFGLNLITSMLGHLVHHFSWTPADGLMPEDIDMEESIGLVAQMQTPLQAIVSPRLPDHLYKRVVIDL</sequence>
<evidence type="ECO:0000256" key="3">
    <source>
        <dbReference type="ARBA" id="ARBA00010617"/>
    </source>
</evidence>
<dbReference type="InterPro" id="IPR036396">
    <property type="entry name" value="Cyt_P450_sf"/>
</dbReference>
<keyword evidence="11" id="KW-0472">Membrane</keyword>
<dbReference type="Proteomes" id="UP000813463">
    <property type="component" value="Chromosome 1"/>
</dbReference>
<comment type="similarity">
    <text evidence="3 12">Belongs to the cytochrome P450 family.</text>
</comment>
<keyword evidence="6 12" id="KW-0479">Metal-binding</keyword>
<dbReference type="RefSeq" id="XP_056690222.1">
    <property type="nucleotide sequence ID" value="XM_056834244.1"/>
</dbReference>
<reference evidence="13" key="1">
    <citation type="journal article" date="2021" name="Nat. Commun.">
        <title>Genomic analyses provide insights into spinach domestication and the genetic basis of agronomic traits.</title>
        <authorList>
            <person name="Cai X."/>
            <person name="Sun X."/>
            <person name="Xu C."/>
            <person name="Sun H."/>
            <person name="Wang X."/>
            <person name="Ge C."/>
            <person name="Zhang Z."/>
            <person name="Wang Q."/>
            <person name="Fei Z."/>
            <person name="Jiao C."/>
            <person name="Wang Q."/>
        </authorList>
    </citation>
    <scope>NUCLEOTIDE SEQUENCE [LARGE SCALE GENOMIC DNA]</scope>
    <source>
        <strain evidence="13">cv. Varoflay</strain>
    </source>
</reference>
<keyword evidence="9 12" id="KW-0408">Iron</keyword>
<keyword evidence="7" id="KW-1133">Transmembrane helix</keyword>
<dbReference type="InterPro" id="IPR017972">
    <property type="entry name" value="Cyt_P450_CS"/>
</dbReference>
<comment type="subcellular location">
    <subcellularLocation>
        <location evidence="2">Membrane</location>
        <topology evidence="2">Single-pass membrane protein</topology>
    </subcellularLocation>
</comment>
<reference evidence="14" key="2">
    <citation type="submission" date="2025-08" db="UniProtKB">
        <authorList>
            <consortium name="RefSeq"/>
        </authorList>
    </citation>
    <scope>IDENTIFICATION</scope>
    <source>
        <tissue evidence="14">Leaf</tissue>
    </source>
</reference>
<evidence type="ECO:0000256" key="7">
    <source>
        <dbReference type="ARBA" id="ARBA00022989"/>
    </source>
</evidence>
<dbReference type="PANTHER" id="PTHR47944">
    <property type="entry name" value="CYTOCHROME P450 98A9"/>
    <property type="match status" value="1"/>
</dbReference>
<dbReference type="PANTHER" id="PTHR47944:SF10">
    <property type="entry name" value="CYTOCHROME P450 98A9"/>
    <property type="match status" value="1"/>
</dbReference>
<evidence type="ECO:0000256" key="11">
    <source>
        <dbReference type="ARBA" id="ARBA00023136"/>
    </source>
</evidence>
<gene>
    <name evidence="14" type="primary">LOC130465472</name>
</gene>
<evidence type="ECO:0000256" key="5">
    <source>
        <dbReference type="ARBA" id="ARBA00022692"/>
    </source>
</evidence>
<evidence type="ECO:0000256" key="12">
    <source>
        <dbReference type="RuleBase" id="RU000461"/>
    </source>
</evidence>
<dbReference type="GeneID" id="130465472"/>
<name>A0ABM3R3Q1_SPIOL</name>
<keyword evidence="13" id="KW-1185">Reference proteome</keyword>
<accession>A0ABM3R3Q1</accession>
<dbReference type="Pfam" id="PF00067">
    <property type="entry name" value="p450"/>
    <property type="match status" value="1"/>
</dbReference>
<dbReference type="PROSITE" id="PS00086">
    <property type="entry name" value="CYTOCHROME_P450"/>
    <property type="match status" value="1"/>
</dbReference>
<evidence type="ECO:0000313" key="13">
    <source>
        <dbReference type="Proteomes" id="UP000813463"/>
    </source>
</evidence>
<organism evidence="13 14">
    <name type="scientific">Spinacia oleracea</name>
    <name type="common">Spinach</name>
    <dbReference type="NCBI Taxonomy" id="3562"/>
    <lineage>
        <taxon>Eukaryota</taxon>
        <taxon>Viridiplantae</taxon>
        <taxon>Streptophyta</taxon>
        <taxon>Embryophyta</taxon>
        <taxon>Tracheophyta</taxon>
        <taxon>Spermatophyta</taxon>
        <taxon>Magnoliopsida</taxon>
        <taxon>eudicotyledons</taxon>
        <taxon>Gunneridae</taxon>
        <taxon>Pentapetalae</taxon>
        <taxon>Caryophyllales</taxon>
        <taxon>Chenopodiaceae</taxon>
        <taxon>Chenopodioideae</taxon>
        <taxon>Anserineae</taxon>
        <taxon>Spinacia</taxon>
    </lineage>
</organism>
<evidence type="ECO:0000256" key="1">
    <source>
        <dbReference type="ARBA" id="ARBA00001971"/>
    </source>
</evidence>
<keyword evidence="4 12" id="KW-0349">Heme</keyword>
<evidence type="ECO:0000256" key="4">
    <source>
        <dbReference type="ARBA" id="ARBA00022617"/>
    </source>
</evidence>
<evidence type="ECO:0000256" key="10">
    <source>
        <dbReference type="ARBA" id="ARBA00023033"/>
    </source>
</evidence>
<keyword evidence="8 12" id="KW-0560">Oxidoreductase</keyword>
<evidence type="ECO:0000256" key="2">
    <source>
        <dbReference type="ARBA" id="ARBA00004167"/>
    </source>
</evidence>
<protein>
    <submittedName>
        <fullName evidence="14">Cytochrome P450 98A2-like</fullName>
    </submittedName>
</protein>
<dbReference type="SUPFAM" id="SSF48264">
    <property type="entry name" value="Cytochrome P450"/>
    <property type="match status" value="1"/>
</dbReference>
<evidence type="ECO:0000256" key="9">
    <source>
        <dbReference type="ARBA" id="ARBA00023004"/>
    </source>
</evidence>
<proteinExistence type="inferred from homology"/>
<keyword evidence="10 12" id="KW-0503">Monooxygenase</keyword>
<comment type="cofactor">
    <cofactor evidence="1">
        <name>heme</name>
        <dbReference type="ChEBI" id="CHEBI:30413"/>
    </cofactor>
</comment>
<evidence type="ECO:0000256" key="6">
    <source>
        <dbReference type="ARBA" id="ARBA00022723"/>
    </source>
</evidence>
<dbReference type="InterPro" id="IPR001128">
    <property type="entry name" value="Cyt_P450"/>
</dbReference>
<keyword evidence="5" id="KW-0812">Transmembrane</keyword>
<dbReference type="Gene3D" id="1.10.630.10">
    <property type="entry name" value="Cytochrome P450"/>
    <property type="match status" value="1"/>
</dbReference>
<dbReference type="PRINTS" id="PR00385">
    <property type="entry name" value="P450"/>
</dbReference>
<dbReference type="InterPro" id="IPR002401">
    <property type="entry name" value="Cyt_P450_E_grp-I"/>
</dbReference>
<evidence type="ECO:0000313" key="14">
    <source>
        <dbReference type="RefSeq" id="XP_056690222.1"/>
    </source>
</evidence>